<dbReference type="InterPro" id="IPR040452">
    <property type="entry name" value="SfsA_C"/>
</dbReference>
<organism evidence="4 5">
    <name type="scientific">Halovibrio salipaludis</name>
    <dbReference type="NCBI Taxonomy" id="2032626"/>
    <lineage>
        <taxon>Bacteria</taxon>
        <taxon>Pseudomonadati</taxon>
        <taxon>Pseudomonadota</taxon>
        <taxon>Gammaproteobacteria</taxon>
        <taxon>Oceanospirillales</taxon>
        <taxon>Halomonadaceae</taxon>
        <taxon>Halovibrio</taxon>
    </lineage>
</organism>
<dbReference type="OrthoDB" id="9802365at2"/>
<comment type="caution">
    <text evidence="4">The sequence shown here is derived from an EMBL/GenBank/DDBJ whole genome shotgun (WGS) entry which is preliminary data.</text>
</comment>
<sequence>MEFDPPLTPGILVRRYKRFLADVTLDSGETVVAHCPNTGSMMGCDAPGSRVWLSHSDNPKRKLAWTWELVETGSGGEVACINTARANTVMGEVLSGGRFPGFEGYDRVRSEVRYGSEKSRIDWLLEDSAGQRRPVWIEVKNVTLAEGNVAYFPDAVTARGQKHLRELQGRVEAGDRAMLLFCVSHSGAREVRPAEGIDPVYAQLLRDVVDRGVACRAWRMTMTPEALEPGGEVSVVL</sequence>
<dbReference type="PANTHER" id="PTHR30545:SF2">
    <property type="entry name" value="SUGAR FERMENTATION STIMULATION PROTEIN A"/>
    <property type="match status" value="1"/>
</dbReference>
<dbReference type="Proteomes" id="UP000218896">
    <property type="component" value="Unassembled WGS sequence"/>
</dbReference>
<name>A0A2A2EXH9_9GAMM</name>
<evidence type="ECO:0000256" key="1">
    <source>
        <dbReference type="HAMAP-Rule" id="MF_00095"/>
    </source>
</evidence>
<protein>
    <recommendedName>
        <fullName evidence="1">Sugar fermentation stimulation protein homolog</fullName>
    </recommendedName>
</protein>
<dbReference type="Pfam" id="PF17746">
    <property type="entry name" value="SfsA_N"/>
    <property type="match status" value="1"/>
</dbReference>
<dbReference type="Pfam" id="PF03749">
    <property type="entry name" value="SfsA"/>
    <property type="match status" value="1"/>
</dbReference>
<dbReference type="Gene3D" id="2.40.50.580">
    <property type="match status" value="1"/>
</dbReference>
<accession>A0A2A2EXH9</accession>
<dbReference type="HAMAP" id="MF_00095">
    <property type="entry name" value="SfsA"/>
    <property type="match status" value="1"/>
</dbReference>
<feature type="domain" description="Sugar fermentation stimulation protein C-terminal" evidence="2">
    <location>
        <begin position="85"/>
        <end position="225"/>
    </location>
</feature>
<evidence type="ECO:0000313" key="4">
    <source>
        <dbReference type="EMBL" id="PAU77077.1"/>
    </source>
</evidence>
<proteinExistence type="inferred from homology"/>
<reference evidence="4 5" key="1">
    <citation type="submission" date="2017-08" db="EMBL/GenBank/DDBJ databases">
        <title>Halovibrio sewagensis sp. nov., isolated from wastewater of high salinity.</title>
        <authorList>
            <person name="Dong X."/>
            <person name="Zhang G."/>
        </authorList>
    </citation>
    <scope>NUCLEOTIDE SEQUENCE [LARGE SCALE GENOMIC DNA]</scope>
    <source>
        <strain evidence="4 5">YL5-2</strain>
    </source>
</reference>
<dbReference type="RefSeq" id="WP_095618611.1">
    <property type="nucleotide sequence ID" value="NZ_NSKD01000010.1"/>
</dbReference>
<dbReference type="GO" id="GO:0003677">
    <property type="term" value="F:DNA binding"/>
    <property type="evidence" value="ECO:0007669"/>
    <property type="project" value="InterPro"/>
</dbReference>
<evidence type="ECO:0000259" key="2">
    <source>
        <dbReference type="Pfam" id="PF03749"/>
    </source>
</evidence>
<dbReference type="FunFam" id="2.40.50.580:FF:000001">
    <property type="entry name" value="Sugar fermentation stimulation protein A"/>
    <property type="match status" value="1"/>
</dbReference>
<gene>
    <name evidence="1" type="primary">sfsA</name>
    <name evidence="4" type="ORF">CK501_15290</name>
</gene>
<dbReference type="EMBL" id="NSKD01000010">
    <property type="protein sequence ID" value="PAU77077.1"/>
    <property type="molecule type" value="Genomic_DNA"/>
</dbReference>
<dbReference type="PANTHER" id="PTHR30545">
    <property type="entry name" value="SUGAR FERMENTATION STIMULATION PROTEIN A"/>
    <property type="match status" value="1"/>
</dbReference>
<feature type="domain" description="SfsA N-terminal OB" evidence="3">
    <location>
        <begin position="13"/>
        <end position="81"/>
    </location>
</feature>
<comment type="similarity">
    <text evidence="1">Belongs to the SfsA family.</text>
</comment>
<keyword evidence="5" id="KW-1185">Reference proteome</keyword>
<dbReference type="AlphaFoldDB" id="A0A2A2EXH9"/>
<evidence type="ECO:0000259" key="3">
    <source>
        <dbReference type="Pfam" id="PF17746"/>
    </source>
</evidence>
<evidence type="ECO:0000313" key="5">
    <source>
        <dbReference type="Proteomes" id="UP000218896"/>
    </source>
</evidence>
<dbReference type="Gene3D" id="3.40.1350.60">
    <property type="match status" value="1"/>
</dbReference>
<dbReference type="InterPro" id="IPR041465">
    <property type="entry name" value="SfsA_N"/>
</dbReference>
<dbReference type="NCBIfam" id="TIGR00230">
    <property type="entry name" value="sfsA"/>
    <property type="match status" value="1"/>
</dbReference>
<dbReference type="CDD" id="cd22359">
    <property type="entry name" value="SfsA-like_bacterial"/>
    <property type="match status" value="1"/>
</dbReference>
<dbReference type="InterPro" id="IPR005224">
    <property type="entry name" value="SfsA"/>
</dbReference>